<evidence type="ECO:0000313" key="2">
    <source>
        <dbReference type="EMBL" id="EDO04464.1"/>
    </source>
</evidence>
<dbReference type="KEGG" id="ssl:SS1G_06947"/>
<keyword evidence="1" id="KW-1133">Transmembrane helix</keyword>
<feature type="transmembrane region" description="Helical" evidence="1">
    <location>
        <begin position="12"/>
        <end position="31"/>
    </location>
</feature>
<dbReference type="InParanoid" id="A7ENP8"/>
<accession>A7ENP8</accession>
<organism evidence="2 3">
    <name type="scientific">Sclerotinia sclerotiorum (strain ATCC 18683 / 1980 / Ss-1)</name>
    <name type="common">White mold</name>
    <name type="synonym">Whetzelinia sclerotiorum</name>
    <dbReference type="NCBI Taxonomy" id="665079"/>
    <lineage>
        <taxon>Eukaryota</taxon>
        <taxon>Fungi</taxon>
        <taxon>Dikarya</taxon>
        <taxon>Ascomycota</taxon>
        <taxon>Pezizomycotina</taxon>
        <taxon>Leotiomycetes</taxon>
        <taxon>Helotiales</taxon>
        <taxon>Sclerotiniaceae</taxon>
        <taxon>Sclerotinia</taxon>
    </lineage>
</organism>
<keyword evidence="3" id="KW-1185">Reference proteome</keyword>
<dbReference type="HOGENOM" id="CLU_1797627_0_0_1"/>
<name>A7ENP8_SCLS1</name>
<sequence>MNNSARGPVDCHQFFFVDFMCGAFGSFRFFVCSMESISYRASNKLEQNLGRPGPKRVLQSTTNLLQYPRRAQPGVSKQNLATTEASNGAVHILDRSNRGLCSTNQIDKFGADRKGTKRSPDFRKTVGVISCAKMHLLLSIVETK</sequence>
<dbReference type="EMBL" id="CH476629">
    <property type="protein sequence ID" value="EDO04464.1"/>
    <property type="molecule type" value="Genomic_DNA"/>
</dbReference>
<dbReference type="GeneID" id="5487819"/>
<evidence type="ECO:0000313" key="3">
    <source>
        <dbReference type="Proteomes" id="UP000001312"/>
    </source>
</evidence>
<dbReference type="AlphaFoldDB" id="A7ENP8"/>
<protein>
    <submittedName>
        <fullName evidence="2">Uncharacterized protein</fullName>
    </submittedName>
</protein>
<keyword evidence="1" id="KW-0812">Transmembrane</keyword>
<reference evidence="3" key="1">
    <citation type="journal article" date="2011" name="PLoS Genet.">
        <title>Genomic analysis of the necrotrophic fungal pathogens Sclerotinia sclerotiorum and Botrytis cinerea.</title>
        <authorList>
            <person name="Amselem J."/>
            <person name="Cuomo C.A."/>
            <person name="van Kan J.A."/>
            <person name="Viaud M."/>
            <person name="Benito E.P."/>
            <person name="Couloux A."/>
            <person name="Coutinho P.M."/>
            <person name="de Vries R.P."/>
            <person name="Dyer P.S."/>
            <person name="Fillinger S."/>
            <person name="Fournier E."/>
            <person name="Gout L."/>
            <person name="Hahn M."/>
            <person name="Kohn L."/>
            <person name="Lapalu N."/>
            <person name="Plummer K.M."/>
            <person name="Pradier J.M."/>
            <person name="Quevillon E."/>
            <person name="Sharon A."/>
            <person name="Simon A."/>
            <person name="ten Have A."/>
            <person name="Tudzynski B."/>
            <person name="Tudzynski P."/>
            <person name="Wincker P."/>
            <person name="Andrew M."/>
            <person name="Anthouard V."/>
            <person name="Beever R.E."/>
            <person name="Beffa R."/>
            <person name="Benoit I."/>
            <person name="Bouzid O."/>
            <person name="Brault B."/>
            <person name="Chen Z."/>
            <person name="Choquer M."/>
            <person name="Collemare J."/>
            <person name="Cotton P."/>
            <person name="Danchin E.G."/>
            <person name="Da Silva C."/>
            <person name="Gautier A."/>
            <person name="Giraud C."/>
            <person name="Giraud T."/>
            <person name="Gonzalez C."/>
            <person name="Grossetete S."/>
            <person name="Guldener U."/>
            <person name="Henrissat B."/>
            <person name="Howlett B.J."/>
            <person name="Kodira C."/>
            <person name="Kretschmer M."/>
            <person name="Lappartient A."/>
            <person name="Leroch M."/>
            <person name="Levis C."/>
            <person name="Mauceli E."/>
            <person name="Neuveglise C."/>
            <person name="Oeser B."/>
            <person name="Pearson M."/>
            <person name="Poulain J."/>
            <person name="Poussereau N."/>
            <person name="Quesneville H."/>
            <person name="Rascle C."/>
            <person name="Schumacher J."/>
            <person name="Segurens B."/>
            <person name="Sexton A."/>
            <person name="Silva E."/>
            <person name="Sirven C."/>
            <person name="Soanes D.M."/>
            <person name="Talbot N.J."/>
            <person name="Templeton M."/>
            <person name="Yandava C."/>
            <person name="Yarden O."/>
            <person name="Zeng Q."/>
            <person name="Rollins J.A."/>
            <person name="Lebrun M.H."/>
            <person name="Dickman M."/>
        </authorList>
    </citation>
    <scope>NUCLEOTIDE SEQUENCE [LARGE SCALE GENOMIC DNA]</scope>
    <source>
        <strain evidence="3">ATCC 18683 / 1980 / Ss-1</strain>
    </source>
</reference>
<evidence type="ECO:0000256" key="1">
    <source>
        <dbReference type="SAM" id="Phobius"/>
    </source>
</evidence>
<dbReference type="Proteomes" id="UP000001312">
    <property type="component" value="Unassembled WGS sequence"/>
</dbReference>
<gene>
    <name evidence="2" type="ORF">SS1G_06947</name>
</gene>
<keyword evidence="1" id="KW-0472">Membrane</keyword>
<proteinExistence type="predicted"/>
<dbReference type="RefSeq" id="XP_001591501.1">
    <property type="nucleotide sequence ID" value="XM_001591451.1"/>
</dbReference>